<reference evidence="2 3" key="1">
    <citation type="submission" date="2015-02" db="EMBL/GenBank/DDBJ databases">
        <title>Improved understanding of the partial-nitritation anammox process through 23 genomes representing the majority of the microbial community.</title>
        <authorList>
            <person name="Speth D.R."/>
            <person name="In T Zandt M."/>
            <person name="Guerrero Cruz S."/>
            <person name="Jetten M.S."/>
            <person name="Dutilh B.E."/>
        </authorList>
    </citation>
    <scope>NUCLEOTIDE SEQUENCE [LARGE SCALE GENOMIC DNA]</scope>
    <source>
        <strain evidence="2">OLB20</strain>
    </source>
</reference>
<protein>
    <submittedName>
        <fullName evidence="2">Uncharacterized protein</fullName>
    </submittedName>
</protein>
<dbReference type="InterPro" id="IPR019587">
    <property type="entry name" value="Polyketide_cyclase/dehydratase"/>
</dbReference>
<proteinExistence type="predicted"/>
<dbReference type="Proteomes" id="UP000070457">
    <property type="component" value="Unassembled WGS sequence"/>
</dbReference>
<accession>A0A136LX74</accession>
<dbReference type="InterPro" id="IPR023393">
    <property type="entry name" value="START-like_dom_sf"/>
</dbReference>
<dbReference type="SUPFAM" id="SSF55961">
    <property type="entry name" value="Bet v1-like"/>
    <property type="match status" value="1"/>
</dbReference>
<dbReference type="Gene3D" id="3.30.530.20">
    <property type="match status" value="1"/>
</dbReference>
<comment type="caution">
    <text evidence="2">The sequence shown here is derived from an EMBL/GenBank/DDBJ whole genome shotgun (WGS) entry which is preliminary data.</text>
</comment>
<sequence>MKRFTSSINIDAPVEHVWDTMLSDATYRDWTSVFHPGSHFEGTWEKGSEMRFIGPDEDGLPSGVVSRVVENRPYEYVGLEHVGSFTSDRSMTPAAEGAGKAPGRTTFSKNG</sequence>
<dbReference type="AlphaFoldDB" id="A0A136LX74"/>
<organism evidence="2 3">
    <name type="scientific">candidate division WS6 bacterium OLB20</name>
    <dbReference type="NCBI Taxonomy" id="1617426"/>
    <lineage>
        <taxon>Bacteria</taxon>
        <taxon>Candidatus Dojkabacteria</taxon>
    </lineage>
</organism>
<evidence type="ECO:0000313" key="2">
    <source>
        <dbReference type="EMBL" id="KXK26249.1"/>
    </source>
</evidence>
<name>A0A136LX74_9BACT</name>
<gene>
    <name evidence="2" type="ORF">TR69_WS6001001244</name>
</gene>
<dbReference type="EMBL" id="JYNZ01000004">
    <property type="protein sequence ID" value="KXK26249.1"/>
    <property type="molecule type" value="Genomic_DNA"/>
</dbReference>
<feature type="region of interest" description="Disordered" evidence="1">
    <location>
        <begin position="87"/>
        <end position="111"/>
    </location>
</feature>
<evidence type="ECO:0000313" key="3">
    <source>
        <dbReference type="Proteomes" id="UP000070457"/>
    </source>
</evidence>
<dbReference type="STRING" id="1617426.TR69_WS6001001244"/>
<evidence type="ECO:0000256" key="1">
    <source>
        <dbReference type="SAM" id="MobiDB-lite"/>
    </source>
</evidence>
<dbReference type="Pfam" id="PF10604">
    <property type="entry name" value="Polyketide_cyc2"/>
    <property type="match status" value="1"/>
</dbReference>